<reference evidence="1" key="2">
    <citation type="journal article" date="2022" name="New Phytol.">
        <title>Evolutionary transition to the ectomycorrhizal habit in the genomes of a hyperdiverse lineage of mushroom-forming fungi.</title>
        <authorList>
            <person name="Looney B."/>
            <person name="Miyauchi S."/>
            <person name="Morin E."/>
            <person name="Drula E."/>
            <person name="Courty P.E."/>
            <person name="Kohler A."/>
            <person name="Kuo A."/>
            <person name="LaButti K."/>
            <person name="Pangilinan J."/>
            <person name="Lipzen A."/>
            <person name="Riley R."/>
            <person name="Andreopoulos W."/>
            <person name="He G."/>
            <person name="Johnson J."/>
            <person name="Nolan M."/>
            <person name="Tritt A."/>
            <person name="Barry K.W."/>
            <person name="Grigoriev I.V."/>
            <person name="Nagy L.G."/>
            <person name="Hibbett D."/>
            <person name="Henrissat B."/>
            <person name="Matheny P.B."/>
            <person name="Labbe J."/>
            <person name="Martin F.M."/>
        </authorList>
    </citation>
    <scope>NUCLEOTIDE SEQUENCE</scope>
    <source>
        <strain evidence="1">FP105234-sp</strain>
    </source>
</reference>
<dbReference type="Proteomes" id="UP000814033">
    <property type="component" value="Unassembled WGS sequence"/>
</dbReference>
<evidence type="ECO:0000313" key="2">
    <source>
        <dbReference type="Proteomes" id="UP000814033"/>
    </source>
</evidence>
<comment type="caution">
    <text evidence="1">The sequence shown here is derived from an EMBL/GenBank/DDBJ whole genome shotgun (WGS) entry which is preliminary data.</text>
</comment>
<organism evidence="1 2">
    <name type="scientific">Auriscalpium vulgare</name>
    <dbReference type="NCBI Taxonomy" id="40419"/>
    <lineage>
        <taxon>Eukaryota</taxon>
        <taxon>Fungi</taxon>
        <taxon>Dikarya</taxon>
        <taxon>Basidiomycota</taxon>
        <taxon>Agaricomycotina</taxon>
        <taxon>Agaricomycetes</taxon>
        <taxon>Russulales</taxon>
        <taxon>Auriscalpiaceae</taxon>
        <taxon>Auriscalpium</taxon>
    </lineage>
</organism>
<dbReference type="EMBL" id="MU275908">
    <property type="protein sequence ID" value="KAI0047220.1"/>
    <property type="molecule type" value="Genomic_DNA"/>
</dbReference>
<accession>A0ACB8RUD8</accession>
<keyword evidence="2" id="KW-1185">Reference proteome</keyword>
<gene>
    <name evidence="1" type="ORF">FA95DRAFT_1606231</name>
</gene>
<evidence type="ECO:0000313" key="1">
    <source>
        <dbReference type="EMBL" id="KAI0047220.1"/>
    </source>
</evidence>
<sequence>MMQTTGGAGDGAPDDGSGGGEPDDDESSEDPSSGSEEAQPEHQICRSGQEDRSEATPPDLQIWDELNEMWQGEQVQIDELREAGRTVLERASAAERRMMQSRERYGSLLARIGLPRPDGAKHERQESNDGVLARATRNLSAPRGADEDSPQYRRRRAAARRMSTDGERPDRARTPQSTPRLGSANLGPAFSPRSRNILQNWREQDMQENGFSNIPSMSRHGSDGTPHRSDASRGGRRRGGAQSTGDRNSGRGGGGAPPPPSPDGSSGEDPSGEDEGSDASPPRRATAGRGRKESPSSGSDSSDSDELNLDEEYDRRGDSSRPTAPSGAHRRSSAPKSGRRARAHDKARSHEHDALQAYRMLVEEKVGKDLSHLPDIKGIKQGTMDTYSGEDNISIYDGWLMVILRTLNMSRVCGPQRNQDQITVLGNTLKGPAAIWFNAEVEHPKRAVRHWKFVDVVCALYHQFIHEATAQNTSELFDTARFSRVKGIVAYFNELMSYAARMVERPSKYTFKQRFLKGLPHDFVEKLIINHGISAEF</sequence>
<reference evidence="1" key="1">
    <citation type="submission" date="2021-02" db="EMBL/GenBank/DDBJ databases">
        <authorList>
            <consortium name="DOE Joint Genome Institute"/>
            <person name="Ahrendt S."/>
            <person name="Looney B.P."/>
            <person name="Miyauchi S."/>
            <person name="Morin E."/>
            <person name="Drula E."/>
            <person name="Courty P.E."/>
            <person name="Chicoki N."/>
            <person name="Fauchery L."/>
            <person name="Kohler A."/>
            <person name="Kuo A."/>
            <person name="Labutti K."/>
            <person name="Pangilinan J."/>
            <person name="Lipzen A."/>
            <person name="Riley R."/>
            <person name="Andreopoulos W."/>
            <person name="He G."/>
            <person name="Johnson J."/>
            <person name="Barry K.W."/>
            <person name="Grigoriev I.V."/>
            <person name="Nagy L."/>
            <person name="Hibbett D."/>
            <person name="Henrissat B."/>
            <person name="Matheny P.B."/>
            <person name="Labbe J."/>
            <person name="Martin F."/>
        </authorList>
    </citation>
    <scope>NUCLEOTIDE SEQUENCE</scope>
    <source>
        <strain evidence="1">FP105234-sp</strain>
    </source>
</reference>
<protein>
    <submittedName>
        <fullName evidence="1">Uncharacterized protein</fullName>
    </submittedName>
</protein>
<name>A0ACB8RUD8_9AGAM</name>
<proteinExistence type="predicted"/>